<dbReference type="RefSeq" id="WP_188621528.1">
    <property type="nucleotide sequence ID" value="NZ_BMJE01000006.1"/>
</dbReference>
<dbReference type="Gene3D" id="3.30.2220.10">
    <property type="entry name" value="rbstp2171"/>
    <property type="match status" value="1"/>
</dbReference>
<protein>
    <recommendedName>
        <fullName evidence="3">Phage tail assembly protein</fullName>
    </recommendedName>
</protein>
<dbReference type="EMBL" id="BMJE01000006">
    <property type="protein sequence ID" value="GGB83016.1"/>
    <property type="molecule type" value="Genomic_DNA"/>
</dbReference>
<reference evidence="2" key="1">
    <citation type="journal article" date="2019" name="Int. J. Syst. Evol. Microbiol.">
        <title>The Global Catalogue of Microorganisms (GCM) 10K type strain sequencing project: providing services to taxonomists for standard genome sequencing and annotation.</title>
        <authorList>
            <consortium name="The Broad Institute Genomics Platform"/>
            <consortium name="The Broad Institute Genome Sequencing Center for Infectious Disease"/>
            <person name="Wu L."/>
            <person name="Ma J."/>
        </authorList>
    </citation>
    <scope>NUCLEOTIDE SEQUENCE [LARGE SCALE GENOMIC DNA]</scope>
    <source>
        <strain evidence="2">CGMCC 1.15461</strain>
    </source>
</reference>
<evidence type="ECO:0000313" key="2">
    <source>
        <dbReference type="Proteomes" id="UP000615760"/>
    </source>
</evidence>
<accession>A0ABQ1K2K1</accession>
<comment type="caution">
    <text evidence="1">The sequence shown here is derived from an EMBL/GenBank/DDBJ whole genome shotgun (WGS) entry which is preliminary data.</text>
</comment>
<sequence length="105" mass="11722">MQTKPTEVTPEHIADWKAKHGDVYELKITDEDGQTKKAYVKKPGRKTLSYASTSGQTDPMLFNEIVLKECFLGGDDVLTDDDDFLAASSQIGELIKFKEAELVKL</sequence>
<dbReference type="Proteomes" id="UP000615760">
    <property type="component" value="Unassembled WGS sequence"/>
</dbReference>
<keyword evidence="2" id="KW-1185">Reference proteome</keyword>
<evidence type="ECO:0008006" key="3">
    <source>
        <dbReference type="Google" id="ProtNLM"/>
    </source>
</evidence>
<organism evidence="1 2">
    <name type="scientific">Flavobacterium suaedae</name>
    <dbReference type="NCBI Taxonomy" id="1767027"/>
    <lineage>
        <taxon>Bacteria</taxon>
        <taxon>Pseudomonadati</taxon>
        <taxon>Bacteroidota</taxon>
        <taxon>Flavobacteriia</taxon>
        <taxon>Flavobacteriales</taxon>
        <taxon>Flavobacteriaceae</taxon>
        <taxon>Flavobacterium</taxon>
    </lineage>
</organism>
<proteinExistence type="predicted"/>
<name>A0ABQ1K2K1_9FLAO</name>
<gene>
    <name evidence="1" type="ORF">GCM10007424_23800</name>
</gene>
<evidence type="ECO:0000313" key="1">
    <source>
        <dbReference type="EMBL" id="GGB83016.1"/>
    </source>
</evidence>